<dbReference type="STRING" id="478820.A0A196SF56"/>
<dbReference type="Proteomes" id="UP000078348">
    <property type="component" value="Unassembled WGS sequence"/>
</dbReference>
<dbReference type="EMBL" id="LXWW01000129">
    <property type="protein sequence ID" value="OAO15633.1"/>
    <property type="molecule type" value="Genomic_DNA"/>
</dbReference>
<organism evidence="7 8">
    <name type="scientific">Blastocystis sp. subtype 1 (strain ATCC 50177 / NandII)</name>
    <dbReference type="NCBI Taxonomy" id="478820"/>
    <lineage>
        <taxon>Eukaryota</taxon>
        <taxon>Sar</taxon>
        <taxon>Stramenopiles</taxon>
        <taxon>Bigyra</taxon>
        <taxon>Opalozoa</taxon>
        <taxon>Opalinata</taxon>
        <taxon>Blastocystidae</taxon>
        <taxon>Blastocystis</taxon>
    </lineage>
</organism>
<evidence type="ECO:0000313" key="8">
    <source>
        <dbReference type="Proteomes" id="UP000078348"/>
    </source>
</evidence>
<evidence type="ECO:0000256" key="1">
    <source>
        <dbReference type="ARBA" id="ARBA00008838"/>
    </source>
</evidence>
<dbReference type="AlphaFoldDB" id="A0A196SF56"/>
<comment type="caution">
    <text evidence="7">The sequence shown here is derived from an EMBL/GenBank/DDBJ whole genome shotgun (WGS) entry which is preliminary data.</text>
</comment>
<keyword evidence="3 5" id="KW-0690">Ribosome biogenesis</keyword>
<dbReference type="PANTHER" id="PTHR14211:SF7">
    <property type="entry name" value="RIBOSOME BIOGENESIS PROTEIN NOP53"/>
    <property type="match status" value="1"/>
</dbReference>
<dbReference type="GO" id="GO:0000027">
    <property type="term" value="P:ribosomal large subunit assembly"/>
    <property type="evidence" value="ECO:0007669"/>
    <property type="project" value="UniProtKB-UniRule"/>
</dbReference>
<feature type="region of interest" description="Disordered" evidence="6">
    <location>
        <begin position="1"/>
        <end position="24"/>
    </location>
</feature>
<dbReference type="Pfam" id="PF07767">
    <property type="entry name" value="Nop53"/>
    <property type="match status" value="1"/>
</dbReference>
<feature type="compositionally biased region" description="Basic residues" evidence="6">
    <location>
        <begin position="1"/>
        <end position="13"/>
    </location>
</feature>
<evidence type="ECO:0000256" key="5">
    <source>
        <dbReference type="PIRNR" id="PIRNR017302"/>
    </source>
</evidence>
<feature type="compositionally biased region" description="Basic and acidic residues" evidence="6">
    <location>
        <begin position="247"/>
        <end position="261"/>
    </location>
</feature>
<accession>A0A196SF56</accession>
<comment type="similarity">
    <text evidence="1 5">Belongs to the NOP53 family.</text>
</comment>
<gene>
    <name evidence="7" type="ORF">AV274_2707</name>
</gene>
<proteinExistence type="inferred from homology"/>
<evidence type="ECO:0000256" key="4">
    <source>
        <dbReference type="ARBA" id="ARBA00023242"/>
    </source>
</evidence>
<protein>
    <recommendedName>
        <fullName evidence="2 5">Ribosome biogenesis protein NOP53</fullName>
    </recommendedName>
</protein>
<keyword evidence="8" id="KW-1185">Reference proteome</keyword>
<dbReference type="GO" id="GO:0006364">
    <property type="term" value="P:rRNA processing"/>
    <property type="evidence" value="ECO:0007669"/>
    <property type="project" value="TreeGrafter"/>
</dbReference>
<name>A0A196SF56_BLAHN</name>
<reference evidence="7 8" key="1">
    <citation type="submission" date="2016-05" db="EMBL/GenBank/DDBJ databases">
        <title>Nuclear genome of Blastocystis sp. subtype 1 NandII.</title>
        <authorList>
            <person name="Gentekaki E."/>
            <person name="Curtis B."/>
            <person name="Stairs C."/>
            <person name="Eme L."/>
            <person name="Herman E."/>
            <person name="Klimes V."/>
            <person name="Arias M.C."/>
            <person name="Elias M."/>
            <person name="Hilliou F."/>
            <person name="Klute M."/>
            <person name="Malik S.-B."/>
            <person name="Pightling A."/>
            <person name="Rachubinski R."/>
            <person name="Salas D."/>
            <person name="Schlacht A."/>
            <person name="Suga H."/>
            <person name="Archibald J."/>
            <person name="Ball S.G."/>
            <person name="Clark G."/>
            <person name="Dacks J."/>
            <person name="Van Der Giezen M."/>
            <person name="Tsaousis A."/>
            <person name="Roger A."/>
        </authorList>
    </citation>
    <scope>NUCLEOTIDE SEQUENCE [LARGE SCALE GENOMIC DNA]</scope>
    <source>
        <strain evidence="8">ATCC 50177 / NandII</strain>
    </source>
</reference>
<dbReference type="GO" id="GO:0005654">
    <property type="term" value="C:nucleoplasm"/>
    <property type="evidence" value="ECO:0007669"/>
    <property type="project" value="UniProtKB-SubCell"/>
</dbReference>
<dbReference type="InterPro" id="IPR011687">
    <property type="entry name" value="Nop53/GLTSCR2"/>
</dbReference>
<dbReference type="OrthoDB" id="5072at2759"/>
<evidence type="ECO:0000256" key="6">
    <source>
        <dbReference type="SAM" id="MobiDB-lite"/>
    </source>
</evidence>
<feature type="compositionally biased region" description="Basic and acidic residues" evidence="6">
    <location>
        <begin position="216"/>
        <end position="229"/>
    </location>
</feature>
<comment type="function">
    <text evidence="5">May play a role in ribosome biogenesis.</text>
</comment>
<evidence type="ECO:0000256" key="3">
    <source>
        <dbReference type="ARBA" id="ARBA00022517"/>
    </source>
</evidence>
<keyword evidence="4 5" id="KW-0539">Nucleus</keyword>
<evidence type="ECO:0000313" key="7">
    <source>
        <dbReference type="EMBL" id="OAO15633.1"/>
    </source>
</evidence>
<dbReference type="GO" id="GO:0005730">
    <property type="term" value="C:nucleolus"/>
    <property type="evidence" value="ECO:0007669"/>
    <property type="project" value="UniProtKB-SubCell"/>
</dbReference>
<feature type="region of interest" description="Disordered" evidence="6">
    <location>
        <begin position="194"/>
        <end position="275"/>
    </location>
</feature>
<dbReference type="GO" id="GO:0008097">
    <property type="term" value="F:5S rRNA binding"/>
    <property type="evidence" value="ECO:0007669"/>
    <property type="project" value="TreeGrafter"/>
</dbReference>
<dbReference type="PIRSF" id="PIRSF017302">
    <property type="entry name" value="Gltscr2"/>
    <property type="match status" value="1"/>
</dbReference>
<evidence type="ECO:0000256" key="2">
    <source>
        <dbReference type="ARBA" id="ARBA00018339"/>
    </source>
</evidence>
<sequence>MGKKQKKSNKSSWKKSETAKEYEEAMNTLKNEAAVTDKQNKDLFFVDNEGSKRLRKVVFDDEVGEPMPKQEKLMLKKLKKELATKKPAEKKEKESAKVYDIWSDPKPVKYDSKNFLRKEDFEISKKASKSARVVVKPNDFPAVPIPKAGVSYNPDSVQHKNTLAEQMELEVKLEEKIKKDKELPGNVTLAELHKKTITGDPMTSSLLFDEESEEEPKEHEEPKAEEEKTIVLGPTADKKIPQAKRRRMEEAARQQREAKQRKEQRRLNHTLEQSVKIAAEVDKEMKEKEEAKTEKMKQLEEERRAKIPAVIKGGKEVFEVPRVDVLLTDELTGDLRTMPNIVSPVRERYENIGRRHLVQTGGKKEKAKYERLRVKKGLLNQPRTTVL</sequence>
<comment type="subcellular location">
    <subcellularLocation>
        <location evidence="5">Nucleus</location>
        <location evidence="5">Nucleolus</location>
    </subcellularLocation>
    <subcellularLocation>
        <location evidence="5">Nucleus</location>
        <location evidence="5">Nucleoplasm</location>
    </subcellularLocation>
</comment>
<feature type="compositionally biased region" description="Basic and acidic residues" evidence="6">
    <location>
        <begin position="14"/>
        <end position="23"/>
    </location>
</feature>
<dbReference type="PANTHER" id="PTHR14211">
    <property type="entry name" value="GLIOMA SUPPRESSOR CANDIDATE REGION GENE 2"/>
    <property type="match status" value="1"/>
</dbReference>